<dbReference type="Pfam" id="PF03359">
    <property type="entry name" value="GKAP"/>
    <property type="match status" value="1"/>
</dbReference>
<dbReference type="Proteomes" id="UP000007875">
    <property type="component" value="Unassembled WGS sequence"/>
</dbReference>
<reference evidence="4" key="1">
    <citation type="submission" date="2003-08" db="EMBL/GenBank/DDBJ databases">
        <authorList>
            <person name="Birren B."/>
            <person name="Nusbaum C."/>
            <person name="Abebe A."/>
            <person name="Abouelleil A."/>
            <person name="Adekoya E."/>
            <person name="Ait-zahra M."/>
            <person name="Allen N."/>
            <person name="Allen T."/>
            <person name="An P."/>
            <person name="Anderson M."/>
            <person name="Anderson S."/>
            <person name="Arachchi H."/>
            <person name="Armbruster J."/>
            <person name="Bachantsang P."/>
            <person name="Baldwin J."/>
            <person name="Barry A."/>
            <person name="Bayul T."/>
            <person name="Blitshsteyn B."/>
            <person name="Bloom T."/>
            <person name="Blye J."/>
            <person name="Boguslavskiy L."/>
            <person name="Borowsky M."/>
            <person name="Boukhgalter B."/>
            <person name="Brunache A."/>
            <person name="Butler J."/>
            <person name="Calixte N."/>
            <person name="Calvo S."/>
            <person name="Camarata J."/>
            <person name="Campo K."/>
            <person name="Chang J."/>
            <person name="Cheshatsang Y."/>
            <person name="Citroen M."/>
            <person name="Collymore A."/>
            <person name="Considine T."/>
            <person name="Cook A."/>
            <person name="Cooke P."/>
            <person name="Corum B."/>
            <person name="Cuomo C."/>
            <person name="David R."/>
            <person name="Dawoe T."/>
            <person name="Degray S."/>
            <person name="Dodge S."/>
            <person name="Dooley K."/>
            <person name="Dorje P."/>
            <person name="Dorjee K."/>
            <person name="Dorris L."/>
            <person name="Duffey N."/>
            <person name="Dupes A."/>
            <person name="Elkins T."/>
            <person name="Engels R."/>
            <person name="Erickson J."/>
            <person name="Farina A."/>
            <person name="Faro S."/>
            <person name="Ferreira P."/>
            <person name="Fischer H."/>
            <person name="Fitzgerald M."/>
            <person name="Foley K."/>
            <person name="Gage D."/>
            <person name="Galagan J."/>
            <person name="Gearin G."/>
            <person name="Gnerre S."/>
            <person name="Gnirke A."/>
            <person name="Goyette A."/>
            <person name="Graham J."/>
            <person name="Grandbois E."/>
            <person name="Gyaltsen K."/>
            <person name="Hafez N."/>
            <person name="Hagopian D."/>
            <person name="Hagos B."/>
            <person name="Hall J."/>
            <person name="Hatcher B."/>
            <person name="Heller A."/>
            <person name="Higgins H."/>
            <person name="Honan T."/>
            <person name="Horn A."/>
            <person name="Houde N."/>
            <person name="Hughes L."/>
            <person name="Hulme W."/>
            <person name="Husby E."/>
            <person name="Iliev I."/>
            <person name="Jaffe D."/>
            <person name="Jones C."/>
            <person name="Kamal M."/>
            <person name="Kamat A."/>
            <person name="Kamvysselis M."/>
            <person name="Karlsson E."/>
            <person name="Kells C."/>
            <person name="Kieu A."/>
            <person name="Kisner P."/>
            <person name="Kodira C."/>
            <person name="Kulbokas E."/>
            <person name="Labutti K."/>
            <person name="Lama D."/>
            <person name="Landers T."/>
            <person name="Leger J."/>
            <person name="Levine S."/>
            <person name="Lewis D."/>
            <person name="Lewis T."/>
            <person name="Lindblad-toh K."/>
            <person name="Liu X."/>
            <person name="Lokyitsang T."/>
            <person name="Lokyitsang Y."/>
            <person name="Lucien O."/>
            <person name="Lui A."/>
            <person name="Ma L.J."/>
            <person name="Mabbitt R."/>
            <person name="Macdonald J."/>
            <person name="Maclean C."/>
            <person name="Major J."/>
            <person name="Manning J."/>
            <person name="Marabella R."/>
            <person name="Maru K."/>
            <person name="Matthews C."/>
            <person name="Mauceli E."/>
            <person name="Mccarthy M."/>
            <person name="Mcdonough S."/>
            <person name="Mcghee T."/>
            <person name="Meldrim J."/>
            <person name="Meneus L."/>
            <person name="Mesirov J."/>
            <person name="Mihalev A."/>
            <person name="Mihova T."/>
            <person name="Mikkelsen T."/>
            <person name="Mlenga V."/>
            <person name="Moru K."/>
            <person name="Mozes J."/>
            <person name="Mulrain L."/>
            <person name="Munson G."/>
            <person name="Naylor J."/>
            <person name="Newes C."/>
            <person name="Nguyen C."/>
            <person name="Nguyen N."/>
            <person name="Nguyen T."/>
            <person name="Nicol R."/>
            <person name="Nielsen C."/>
            <person name="Nizzari M."/>
            <person name="Norbu C."/>
            <person name="Norbu N."/>
            <person name="O'donnell P."/>
            <person name="Okoawo O."/>
            <person name="O'leary S."/>
            <person name="Omotosho B."/>
            <person name="O'neill K."/>
            <person name="Osman S."/>
            <person name="Parker S."/>
            <person name="Perrin D."/>
            <person name="Phunkhang P."/>
            <person name="Piqani B."/>
            <person name="Purcell S."/>
            <person name="Rachupka T."/>
            <person name="Ramasamy U."/>
            <person name="Rameau R."/>
            <person name="Ray V."/>
            <person name="Raymond C."/>
            <person name="Retta R."/>
            <person name="Richardson S."/>
            <person name="Rise C."/>
            <person name="Rodriguez J."/>
            <person name="Rogers J."/>
            <person name="Rogov P."/>
            <person name="Rutman M."/>
            <person name="Schupbach R."/>
            <person name="Seaman C."/>
            <person name="Settipalli S."/>
            <person name="Sharpe T."/>
            <person name="Sheridan J."/>
            <person name="Sherpa N."/>
            <person name="Shi J."/>
            <person name="Smirnov S."/>
            <person name="Smith C."/>
            <person name="Sougnez C."/>
            <person name="Spencer B."/>
            <person name="Stalker J."/>
            <person name="Stange-thomann N."/>
            <person name="Stavropoulos S."/>
            <person name="Stetson K."/>
            <person name="Stone C."/>
            <person name="Stone S."/>
            <person name="Stubbs M."/>
            <person name="Talamas J."/>
            <person name="Tchuinga P."/>
            <person name="Tenzing P."/>
            <person name="Tesfaye S."/>
            <person name="Theodore J."/>
            <person name="Thoulutsang Y."/>
            <person name="Topham K."/>
            <person name="Towey S."/>
            <person name="Tsamla T."/>
            <person name="Tsomo N."/>
            <person name="Vallee D."/>
            <person name="Vassiliev H."/>
            <person name="Venkataraman V."/>
            <person name="Vinson J."/>
            <person name="Vo A."/>
            <person name="Wade C."/>
            <person name="Wang S."/>
            <person name="Wangchuk T."/>
            <person name="Wangdi T."/>
            <person name="Whittaker C."/>
            <person name="Wilkinson J."/>
            <person name="Wu Y."/>
            <person name="Wyman D."/>
            <person name="Yadav S."/>
            <person name="Yang S."/>
            <person name="Yang X."/>
            <person name="Yeager S."/>
            <person name="Yee E."/>
            <person name="Young G."/>
            <person name="Zainoun J."/>
            <person name="Zembeck L."/>
            <person name="Zimmer A."/>
            <person name="Zody M."/>
            <person name="Lander E."/>
        </authorList>
    </citation>
    <scope>NUCLEOTIDE SEQUENCE [LARGE SCALE GENOMIC DNA]</scope>
</reference>
<evidence type="ECO:0000256" key="1">
    <source>
        <dbReference type="ARBA" id="ARBA00008839"/>
    </source>
</evidence>
<dbReference type="GO" id="GO:0031616">
    <property type="term" value="C:spindle pole centrosome"/>
    <property type="evidence" value="ECO:0007669"/>
    <property type="project" value="TreeGrafter"/>
</dbReference>
<dbReference type="GO" id="GO:0051382">
    <property type="term" value="P:kinetochore assembly"/>
    <property type="evidence" value="ECO:0007669"/>
    <property type="project" value="TreeGrafter"/>
</dbReference>
<dbReference type="GO" id="GO:0007346">
    <property type="term" value="P:regulation of mitotic cell cycle"/>
    <property type="evidence" value="ECO:0007669"/>
    <property type="project" value="TreeGrafter"/>
</dbReference>
<evidence type="ECO:0000313" key="4">
    <source>
        <dbReference type="Proteomes" id="UP000007875"/>
    </source>
</evidence>
<dbReference type="GO" id="GO:0051642">
    <property type="term" value="P:centrosome localization"/>
    <property type="evidence" value="ECO:0007669"/>
    <property type="project" value="TreeGrafter"/>
</dbReference>
<name>H2ZDL1_CIOSA</name>
<dbReference type="Ensembl" id="ENSCSAVT00000015856.1">
    <property type="protein sequence ID" value="ENSCSAVP00000015677.1"/>
    <property type="gene ID" value="ENSCSAVG00000009213.1"/>
</dbReference>
<dbReference type="GO" id="GO:0007059">
    <property type="term" value="P:chromosome segregation"/>
    <property type="evidence" value="ECO:0007669"/>
    <property type="project" value="TreeGrafter"/>
</dbReference>
<feature type="compositionally biased region" description="Basic residues" evidence="2">
    <location>
        <begin position="178"/>
        <end position="192"/>
    </location>
</feature>
<feature type="region of interest" description="Disordered" evidence="2">
    <location>
        <begin position="161"/>
        <end position="192"/>
    </location>
</feature>
<dbReference type="HOGENOM" id="CLU_1418102_0_0_1"/>
<proteinExistence type="inferred from homology"/>
<dbReference type="OMA" id="KTIWLAN"/>
<reference evidence="3" key="2">
    <citation type="submission" date="2025-08" db="UniProtKB">
        <authorList>
            <consortium name="Ensembl"/>
        </authorList>
    </citation>
    <scope>IDENTIFICATION</scope>
</reference>
<evidence type="ECO:0000313" key="3">
    <source>
        <dbReference type="Ensembl" id="ENSCSAVP00000015677.1"/>
    </source>
</evidence>
<comment type="similarity">
    <text evidence="1">Belongs to the SAPAP family.</text>
</comment>
<dbReference type="InterPro" id="IPR005026">
    <property type="entry name" value="SAPAP"/>
</dbReference>
<dbReference type="GO" id="GO:0005634">
    <property type="term" value="C:nucleus"/>
    <property type="evidence" value="ECO:0007669"/>
    <property type="project" value="TreeGrafter"/>
</dbReference>
<accession>H2ZDL1</accession>
<dbReference type="GO" id="GO:0023052">
    <property type="term" value="P:signaling"/>
    <property type="evidence" value="ECO:0007669"/>
    <property type="project" value="InterPro"/>
</dbReference>
<keyword evidence="4" id="KW-1185">Reference proteome</keyword>
<dbReference type="GO" id="GO:0005737">
    <property type="term" value="C:cytoplasm"/>
    <property type="evidence" value="ECO:0007669"/>
    <property type="project" value="TreeGrafter"/>
</dbReference>
<evidence type="ECO:0000256" key="2">
    <source>
        <dbReference type="SAM" id="MobiDB-lite"/>
    </source>
</evidence>
<dbReference type="PANTHER" id="PTHR12353:SF1">
    <property type="entry name" value="DISKS LARGE-ASSOCIATED PROTEIN 5"/>
    <property type="match status" value="1"/>
</dbReference>
<dbReference type="GO" id="GO:0007052">
    <property type="term" value="P:mitotic spindle organization"/>
    <property type="evidence" value="ECO:0007669"/>
    <property type="project" value="TreeGrafter"/>
</dbReference>
<dbReference type="AlphaFoldDB" id="H2ZDL1"/>
<reference evidence="3" key="3">
    <citation type="submission" date="2025-09" db="UniProtKB">
        <authorList>
            <consortium name="Ensembl"/>
        </authorList>
    </citation>
    <scope>IDENTIFICATION</scope>
</reference>
<dbReference type="PANTHER" id="PTHR12353">
    <property type="entry name" value="DISKS LARGE-ASSOCIATED PROTEIN DAP SAP90/PSD-95-ASSOCIATED PROTEIN"/>
    <property type="match status" value="1"/>
</dbReference>
<sequence>CLTTNNNSQAKTQTLDEYQQKPDITTVTDSKVIPDQSDISSEVESTIYFRKLILKETKRLNEFIEKWDKLSSNNLTQCPLDIRDEIRTVIGKTRLVISERFTQFAKLVDRADGKSGSSNDNRPVLLSDLRGFWDMIYFQVEDVVAKFNALQRISENGWKVSEPEPTLKITPPATAKKTAAKRAPRRKPAHGK</sequence>
<dbReference type="GO" id="GO:0008017">
    <property type="term" value="F:microtubule binding"/>
    <property type="evidence" value="ECO:0007669"/>
    <property type="project" value="TreeGrafter"/>
</dbReference>
<protein>
    <submittedName>
        <fullName evidence="3">Uncharacterized protein</fullName>
    </submittedName>
</protein>
<organism evidence="3 4">
    <name type="scientific">Ciona savignyi</name>
    <name type="common">Pacific transparent sea squirt</name>
    <dbReference type="NCBI Taxonomy" id="51511"/>
    <lineage>
        <taxon>Eukaryota</taxon>
        <taxon>Metazoa</taxon>
        <taxon>Chordata</taxon>
        <taxon>Tunicata</taxon>
        <taxon>Ascidiacea</taxon>
        <taxon>Phlebobranchia</taxon>
        <taxon>Cionidae</taxon>
        <taxon>Ciona</taxon>
    </lineage>
</organism>